<proteinExistence type="predicted"/>
<dbReference type="Proteomes" id="UP001143509">
    <property type="component" value="Unassembled WGS sequence"/>
</dbReference>
<gene>
    <name evidence="3" type="ORF">GCM10017620_24570</name>
</gene>
<comment type="caution">
    <text evidence="3">The sequence shown here is derived from an EMBL/GenBank/DDBJ whole genome shotgun (WGS) entry which is preliminary data.</text>
</comment>
<feature type="region of interest" description="Disordered" evidence="1">
    <location>
        <begin position="59"/>
        <end position="80"/>
    </location>
</feature>
<dbReference type="EMBL" id="BSFD01000009">
    <property type="protein sequence ID" value="GLK49484.1"/>
    <property type="molecule type" value="Genomic_DNA"/>
</dbReference>
<accession>A0ABQ5TBN9</accession>
<evidence type="ECO:0000313" key="4">
    <source>
        <dbReference type="Proteomes" id="UP001143509"/>
    </source>
</evidence>
<reference evidence="3" key="1">
    <citation type="journal article" date="2014" name="Int. J. Syst. Evol. Microbiol.">
        <title>Complete genome of a new Firmicutes species belonging to the dominant human colonic microbiota ('Ruminococcus bicirculans') reveals two chromosomes and a selective capacity to utilize plant glucans.</title>
        <authorList>
            <consortium name="NISC Comparative Sequencing Program"/>
            <person name="Wegmann U."/>
            <person name="Louis P."/>
            <person name="Goesmann A."/>
            <person name="Henrissat B."/>
            <person name="Duncan S.H."/>
            <person name="Flint H.J."/>
        </authorList>
    </citation>
    <scope>NUCLEOTIDE SEQUENCE</scope>
    <source>
        <strain evidence="3">VKM B-1499</strain>
    </source>
</reference>
<reference evidence="3" key="2">
    <citation type="submission" date="2023-01" db="EMBL/GenBank/DDBJ databases">
        <authorList>
            <person name="Sun Q."/>
            <person name="Evtushenko L."/>
        </authorList>
    </citation>
    <scope>NUCLEOTIDE SEQUENCE</scope>
    <source>
        <strain evidence="3">VKM B-1499</strain>
    </source>
</reference>
<feature type="domain" description="Fibronectin type-III" evidence="2">
    <location>
        <begin position="504"/>
        <end position="620"/>
    </location>
</feature>
<dbReference type="InterPro" id="IPR003961">
    <property type="entry name" value="FN3_dom"/>
</dbReference>
<evidence type="ECO:0000256" key="1">
    <source>
        <dbReference type="SAM" id="MobiDB-lite"/>
    </source>
</evidence>
<dbReference type="RefSeq" id="WP_271165679.1">
    <property type="nucleotide sequence ID" value="NZ_BSFD01000009.1"/>
</dbReference>
<evidence type="ECO:0000259" key="2">
    <source>
        <dbReference type="PROSITE" id="PS50853"/>
    </source>
</evidence>
<sequence>MGKALKTAGVIIGAAALIATGVGALAMPGLAGSTTLFGISTGTLNTISSGLVAVGGMLDKPKSQGSAQPDEWTSSPDQPTPFLFGRMGVAGKIVQRDEFGPDNMYQGIVGIISGAGPIKGIQSFKGDDQAVTFGSNGIAVSSQWQGEMWMVRRAGNQPDTVLTVPAGLKSGGQSFEWSSSAKLSGKACYLQVLGENSKGTAYPAGIPDPVHVGEGIYGYDPRYDSTYAGGDGFCRLGVRSTYRYIEDPIIAGLNWALGMVENGQVVGGVGASIDGIDVPAFVEAANISEANGWKVAAWPDTSEDASSVLDQFLQAGGAVRARHAGKISCVSRGAPRASVVTVTGRDMAGSIELNTAPSLFDQLNTITPRFMSEAGGWKLTPADPVSFAAYVTDDGGKHSDQIDYRFCPLLKQAAELAAYDILDAREPFSGSVPLKPHMRLLKRGDCFVIDEPGVLLDGVKCIVLSRSYDPKTAQVRIGFRSETDSKHALALGKTTTLPDFPTLTPTDPTFVSPPEAGDWTITPRPPSTGGGQLPGFDLSGVVSNDTATAIIVEHGPTSAGPWTQAYQGPPTVTNIPIDGLQSGETYYIAVQYQRNQNYSERHVYGPYTSPVLDPGPNAPTLAEIFGDIGDLDDALALFDGDLAALEGELSAQGADIASLEVAVSDETSARAVAIREIQAAASGGSINSNPNFAAFPDAVAVPSGWSAWGRQDNARVTGRFSAYGFQQHDNTGGVQEDCGLVQTSATCPGLSAAAPGYYVIEADVRLLAGGYRGAGVLLYAGSFGVGSVATLHMGDEPDVNGQVGNTTALPSRSFRKLIRLENVSDGGLTLHLMTNWNGGFGIQDPKVIAWDHCAVRPATDAEIAAGTVLPGLSASVTNAQQAIVDLAAGKASAAALTATQAQVDDLDAETFILQTSVADVTSRLSTAQIDIRAAVGSTPAMVQLKDSASGSVLAMVAQSLLLGTYDSGGTLVEVLRLVGTKARFSGDVEIDGDLLLGGTLNGSTKIEKGTVRPYVSSYAAGTVTLSGTAPSEVAEVIIETSGSPVIVEFLALMDMQHAPASSFTMYVETRRQRLDGAEDTQVQYEYVAGAGDTADNFTGKWPIKLRDIYATPNTWRYYVRVWTSASNMSVKDIRNRFMSAEEDLTNT</sequence>
<name>A0ABQ5TBN9_9CAUL</name>
<feature type="compositionally biased region" description="Polar residues" evidence="1">
    <location>
        <begin position="63"/>
        <end position="77"/>
    </location>
</feature>
<organism evidence="3 4">
    <name type="scientific">Brevundimonas intermedia</name>
    <dbReference type="NCBI Taxonomy" id="74315"/>
    <lineage>
        <taxon>Bacteria</taxon>
        <taxon>Pseudomonadati</taxon>
        <taxon>Pseudomonadota</taxon>
        <taxon>Alphaproteobacteria</taxon>
        <taxon>Caulobacterales</taxon>
        <taxon>Caulobacteraceae</taxon>
        <taxon>Brevundimonas</taxon>
    </lineage>
</organism>
<dbReference type="PROSITE" id="PS50853">
    <property type="entry name" value="FN3"/>
    <property type="match status" value="1"/>
</dbReference>
<keyword evidence="4" id="KW-1185">Reference proteome</keyword>
<protein>
    <recommendedName>
        <fullName evidence="2">Fibronectin type-III domain-containing protein</fullName>
    </recommendedName>
</protein>
<evidence type="ECO:0000313" key="3">
    <source>
        <dbReference type="EMBL" id="GLK49484.1"/>
    </source>
</evidence>